<keyword evidence="2" id="KW-1185">Reference proteome</keyword>
<accession>A0ACA9QSS0</accession>
<reference evidence="1" key="1">
    <citation type="submission" date="2021-06" db="EMBL/GenBank/DDBJ databases">
        <authorList>
            <person name="Kallberg Y."/>
            <person name="Tangrot J."/>
            <person name="Rosling A."/>
        </authorList>
    </citation>
    <scope>NUCLEOTIDE SEQUENCE</scope>
    <source>
        <strain evidence="1">28 12/20/2015</strain>
    </source>
</reference>
<dbReference type="EMBL" id="CAJVPW010048065">
    <property type="protein sequence ID" value="CAG8760655.1"/>
    <property type="molecule type" value="Genomic_DNA"/>
</dbReference>
<organism evidence="1 2">
    <name type="scientific">Cetraspora pellucida</name>
    <dbReference type="NCBI Taxonomy" id="1433469"/>
    <lineage>
        <taxon>Eukaryota</taxon>
        <taxon>Fungi</taxon>
        <taxon>Fungi incertae sedis</taxon>
        <taxon>Mucoromycota</taxon>
        <taxon>Glomeromycotina</taxon>
        <taxon>Glomeromycetes</taxon>
        <taxon>Diversisporales</taxon>
        <taxon>Gigasporaceae</taxon>
        <taxon>Cetraspora</taxon>
    </lineage>
</organism>
<protein>
    <submittedName>
        <fullName evidence="1">15490_t:CDS:1</fullName>
    </submittedName>
</protein>
<proteinExistence type="predicted"/>
<name>A0ACA9QSS0_9GLOM</name>
<evidence type="ECO:0000313" key="2">
    <source>
        <dbReference type="Proteomes" id="UP000789366"/>
    </source>
</evidence>
<evidence type="ECO:0000313" key="1">
    <source>
        <dbReference type="EMBL" id="CAG8760655.1"/>
    </source>
</evidence>
<feature type="non-terminal residue" evidence="1">
    <location>
        <position position="1"/>
    </location>
</feature>
<comment type="caution">
    <text evidence="1">The sequence shown here is derived from an EMBL/GenBank/DDBJ whole genome shotgun (WGS) entry which is preliminary data.</text>
</comment>
<sequence length="157" mass="18037">TLVTINDQNAFFTKDKKSIITNFTQLQKDIVDDDLVSTLEFIEMIHKENVVNEIRQHNREKKLQCEAISQEIPSNSQNIAPTISYEQKKKQGLIQEISADNSQNNAFSSIQDHDSISLEYATEILLISGQKKSSIFQNIVHLYEKTYNAEYELIKAN</sequence>
<dbReference type="Proteomes" id="UP000789366">
    <property type="component" value="Unassembled WGS sequence"/>
</dbReference>
<gene>
    <name evidence="1" type="ORF">SPELUC_LOCUS15113</name>
</gene>